<dbReference type="Pfam" id="PF07841">
    <property type="entry name" value="DM4_12"/>
    <property type="match status" value="1"/>
</dbReference>
<protein>
    <submittedName>
        <fullName evidence="2">Uncharacterized protein</fullName>
    </submittedName>
</protein>
<feature type="chain" id="PRO_5044836703" evidence="1">
    <location>
        <begin position="20"/>
        <end position="202"/>
    </location>
</feature>
<keyword evidence="1" id="KW-0732">Signal</keyword>
<dbReference type="SMART" id="SM00718">
    <property type="entry name" value="DM4_12"/>
    <property type="match status" value="1"/>
</dbReference>
<dbReference type="EMBL" id="JBEDNZ010000018">
    <property type="protein sequence ID" value="KAL0821263.1"/>
    <property type="molecule type" value="Genomic_DNA"/>
</dbReference>
<evidence type="ECO:0000256" key="1">
    <source>
        <dbReference type="SAM" id="SignalP"/>
    </source>
</evidence>
<dbReference type="AlphaFoldDB" id="A0ABD0SN52"/>
<accession>A0ABD0SN52</accession>
<name>A0ABD0SN52_LOXSC</name>
<dbReference type="Proteomes" id="UP001549921">
    <property type="component" value="Unassembled WGS sequence"/>
</dbReference>
<dbReference type="PANTHER" id="PTHR21398">
    <property type="entry name" value="AGAP007094-PA"/>
    <property type="match status" value="1"/>
</dbReference>
<evidence type="ECO:0000313" key="3">
    <source>
        <dbReference type="Proteomes" id="UP001549921"/>
    </source>
</evidence>
<proteinExistence type="predicted"/>
<dbReference type="PANTHER" id="PTHR21398:SF22">
    <property type="entry name" value="IP12060P-RELATED"/>
    <property type="match status" value="1"/>
</dbReference>
<dbReference type="InterPro" id="IPR006631">
    <property type="entry name" value="DM4_12"/>
</dbReference>
<feature type="signal peptide" evidence="1">
    <location>
        <begin position="1"/>
        <end position="19"/>
    </location>
</feature>
<sequence>MWIICYCFVSLVFLTVLNGHIETRRQRRYLVFTPATQWGVFVTASIPLHPEATVSVAWFIEANYFTIDNATWYEPLLGDVDVSLKKTQSYGPISPVPDEVPQSYLADNAIQSFTLTVYGYPGRACLLLSICENASAMFRHNGVVGDLLHLILTPSTSMSEEEIADSYYEAEYYGIEESCDQYSLNCPESPLDLLSVHVEKTS</sequence>
<reference evidence="2 3" key="1">
    <citation type="submission" date="2024-06" db="EMBL/GenBank/DDBJ databases">
        <title>A chromosome-level genome assembly of beet webworm, Loxostege sticticalis.</title>
        <authorList>
            <person name="Zhang Y."/>
        </authorList>
    </citation>
    <scope>NUCLEOTIDE SEQUENCE [LARGE SCALE GENOMIC DNA]</scope>
    <source>
        <strain evidence="2">AQ028</strain>
        <tissue evidence="2">Male pupae</tissue>
    </source>
</reference>
<gene>
    <name evidence="2" type="ORF">ABMA28_005863</name>
</gene>
<organism evidence="2 3">
    <name type="scientific">Loxostege sticticalis</name>
    <name type="common">Beet webworm moth</name>
    <dbReference type="NCBI Taxonomy" id="481309"/>
    <lineage>
        <taxon>Eukaryota</taxon>
        <taxon>Metazoa</taxon>
        <taxon>Ecdysozoa</taxon>
        <taxon>Arthropoda</taxon>
        <taxon>Hexapoda</taxon>
        <taxon>Insecta</taxon>
        <taxon>Pterygota</taxon>
        <taxon>Neoptera</taxon>
        <taxon>Endopterygota</taxon>
        <taxon>Lepidoptera</taxon>
        <taxon>Glossata</taxon>
        <taxon>Ditrysia</taxon>
        <taxon>Pyraloidea</taxon>
        <taxon>Crambidae</taxon>
        <taxon>Pyraustinae</taxon>
        <taxon>Loxostege</taxon>
    </lineage>
</organism>
<comment type="caution">
    <text evidence="2">The sequence shown here is derived from an EMBL/GenBank/DDBJ whole genome shotgun (WGS) entry which is preliminary data.</text>
</comment>
<evidence type="ECO:0000313" key="2">
    <source>
        <dbReference type="EMBL" id="KAL0821263.1"/>
    </source>
</evidence>